<evidence type="ECO:0000256" key="2">
    <source>
        <dbReference type="PROSITE-ProRule" id="PRU00110"/>
    </source>
</evidence>
<dbReference type="GO" id="GO:0004672">
    <property type="term" value="F:protein kinase activity"/>
    <property type="evidence" value="ECO:0007669"/>
    <property type="project" value="UniProtKB-ARBA"/>
</dbReference>
<dbReference type="Proteomes" id="UP000281128">
    <property type="component" value="Unassembled WGS sequence"/>
</dbReference>
<name>A0A3A8ASE8_9RHOB</name>
<dbReference type="GO" id="GO:0000160">
    <property type="term" value="P:phosphorelay signal transduction system"/>
    <property type="evidence" value="ECO:0007669"/>
    <property type="project" value="UniProtKB-KW"/>
</dbReference>
<dbReference type="OrthoDB" id="7867809at2"/>
<keyword evidence="5" id="KW-1185">Reference proteome</keyword>
<dbReference type="RefSeq" id="WP_121167938.1">
    <property type="nucleotide sequence ID" value="NZ_RAPE01000004.1"/>
</dbReference>
<dbReference type="Pfam" id="PF01627">
    <property type="entry name" value="Hpt"/>
    <property type="match status" value="1"/>
</dbReference>
<reference evidence="4 5" key="1">
    <citation type="submission" date="2018-09" db="EMBL/GenBank/DDBJ databases">
        <title>Roseovarius spongiae sp. nov., isolated from a marine sponge.</title>
        <authorList>
            <person name="Zhuang L."/>
            <person name="Luo L."/>
        </authorList>
    </citation>
    <scope>NUCLEOTIDE SEQUENCE [LARGE SCALE GENOMIC DNA]</scope>
    <source>
        <strain evidence="4 5">HN-E21</strain>
    </source>
</reference>
<keyword evidence="1" id="KW-0902">Two-component regulatory system</keyword>
<protein>
    <submittedName>
        <fullName evidence="4">Hpt domain-containing protein</fullName>
    </submittedName>
</protein>
<proteinExistence type="predicted"/>
<dbReference type="Gene3D" id="1.20.120.160">
    <property type="entry name" value="HPT domain"/>
    <property type="match status" value="1"/>
</dbReference>
<evidence type="ECO:0000313" key="4">
    <source>
        <dbReference type="EMBL" id="RKF13359.1"/>
    </source>
</evidence>
<keyword evidence="2" id="KW-0597">Phosphoprotein</keyword>
<feature type="domain" description="HPt" evidence="3">
    <location>
        <begin position="8"/>
        <end position="110"/>
    </location>
</feature>
<evidence type="ECO:0000259" key="3">
    <source>
        <dbReference type="PROSITE" id="PS50894"/>
    </source>
</evidence>
<dbReference type="AlphaFoldDB" id="A0A3A8ASE8"/>
<feature type="modified residue" description="Phosphohistidine" evidence="2">
    <location>
        <position position="51"/>
    </location>
</feature>
<organism evidence="4 5">
    <name type="scientific">Roseovarius spongiae</name>
    <dbReference type="NCBI Taxonomy" id="2320272"/>
    <lineage>
        <taxon>Bacteria</taxon>
        <taxon>Pseudomonadati</taxon>
        <taxon>Pseudomonadota</taxon>
        <taxon>Alphaproteobacteria</taxon>
        <taxon>Rhodobacterales</taxon>
        <taxon>Roseobacteraceae</taxon>
        <taxon>Roseovarius</taxon>
    </lineage>
</organism>
<dbReference type="InterPro" id="IPR008207">
    <property type="entry name" value="Sig_transdc_His_kin_Hpt_dom"/>
</dbReference>
<dbReference type="InterPro" id="IPR036641">
    <property type="entry name" value="HPT_dom_sf"/>
</dbReference>
<sequence length="110" mass="11672">MIDWDRVTELRDEIGAEGFAEVVEIFLEEVDEEIAALRDGCADDALESTLHLLKGGALNLGFASFAALCQEGETAAAAGRYDAVDLQATLAAFDAARAAFLDGLHRLDAA</sequence>
<gene>
    <name evidence="4" type="ORF">D6850_13720</name>
</gene>
<dbReference type="PROSITE" id="PS50894">
    <property type="entry name" value="HPT"/>
    <property type="match status" value="1"/>
</dbReference>
<comment type="caution">
    <text evidence="4">The sequence shown here is derived from an EMBL/GenBank/DDBJ whole genome shotgun (WGS) entry which is preliminary data.</text>
</comment>
<evidence type="ECO:0000256" key="1">
    <source>
        <dbReference type="ARBA" id="ARBA00023012"/>
    </source>
</evidence>
<evidence type="ECO:0000313" key="5">
    <source>
        <dbReference type="Proteomes" id="UP000281128"/>
    </source>
</evidence>
<dbReference type="SUPFAM" id="SSF47226">
    <property type="entry name" value="Histidine-containing phosphotransfer domain, HPT domain"/>
    <property type="match status" value="1"/>
</dbReference>
<dbReference type="EMBL" id="RAPE01000004">
    <property type="protein sequence ID" value="RKF13359.1"/>
    <property type="molecule type" value="Genomic_DNA"/>
</dbReference>
<accession>A0A3A8ASE8</accession>